<evidence type="ECO:0000256" key="9">
    <source>
        <dbReference type="ARBA" id="ARBA00022840"/>
    </source>
</evidence>
<dbReference type="Gene3D" id="3.30.1490.20">
    <property type="entry name" value="ATP-grasp fold, A domain"/>
    <property type="match status" value="1"/>
</dbReference>
<dbReference type="SUPFAM" id="SSF52440">
    <property type="entry name" value="PreATP-grasp domain"/>
    <property type="match status" value="1"/>
</dbReference>
<dbReference type="InterPro" id="IPR020562">
    <property type="entry name" value="PRibGlycinamide_synth_N"/>
</dbReference>
<evidence type="ECO:0000259" key="16">
    <source>
        <dbReference type="PROSITE" id="PS50975"/>
    </source>
</evidence>
<keyword evidence="6" id="KW-0479">Metal-binding</keyword>
<name>A0A2T1ENR8_9CYAN</name>
<keyword evidence="7 15" id="KW-0547">Nucleotide-binding</keyword>
<dbReference type="PROSITE" id="PS50975">
    <property type="entry name" value="ATP_GRASP"/>
    <property type="match status" value="1"/>
</dbReference>
<dbReference type="FunFam" id="3.30.470.20:FF:000018">
    <property type="entry name" value="Trifunctional purine biosynthetic protein adenosine-3"/>
    <property type="match status" value="1"/>
</dbReference>
<evidence type="ECO:0000256" key="2">
    <source>
        <dbReference type="ARBA" id="ARBA00001946"/>
    </source>
</evidence>
<dbReference type="UniPathway" id="UPA00074">
    <property type="reaction ID" value="UER00125"/>
</dbReference>
<dbReference type="GO" id="GO:0006189">
    <property type="term" value="P:'de novo' IMP biosynthetic process"/>
    <property type="evidence" value="ECO:0007669"/>
    <property type="project" value="UniProtKB-UniRule"/>
</dbReference>
<dbReference type="InterPro" id="IPR011054">
    <property type="entry name" value="Rudment_hybrid_motif"/>
</dbReference>
<accession>A0A2T1ENR8</accession>
<comment type="cofactor">
    <cofactor evidence="2">
        <name>Mg(2+)</name>
        <dbReference type="ChEBI" id="CHEBI:18420"/>
    </cofactor>
</comment>
<evidence type="ECO:0000256" key="15">
    <source>
        <dbReference type="PROSITE-ProRule" id="PRU00409"/>
    </source>
</evidence>
<evidence type="ECO:0000256" key="1">
    <source>
        <dbReference type="ARBA" id="ARBA00001936"/>
    </source>
</evidence>
<evidence type="ECO:0000313" key="17">
    <source>
        <dbReference type="EMBL" id="PSB34376.1"/>
    </source>
</evidence>
<dbReference type="EC" id="6.3.4.13" evidence="4 14"/>
<reference evidence="17 18" key="2">
    <citation type="submission" date="2018-03" db="EMBL/GenBank/DDBJ databases">
        <title>The ancient ancestry and fast evolution of plastids.</title>
        <authorList>
            <person name="Moore K.R."/>
            <person name="Magnabosco C."/>
            <person name="Momper L."/>
            <person name="Gold D.A."/>
            <person name="Bosak T."/>
            <person name="Fournier G.P."/>
        </authorList>
    </citation>
    <scope>NUCLEOTIDE SEQUENCE [LARGE SCALE GENOMIC DNA]</scope>
    <source>
        <strain evidence="17 18">ULC18</strain>
    </source>
</reference>
<dbReference type="Pfam" id="PF01071">
    <property type="entry name" value="GARS_A"/>
    <property type="match status" value="1"/>
</dbReference>
<evidence type="ECO:0000256" key="8">
    <source>
        <dbReference type="ARBA" id="ARBA00022755"/>
    </source>
</evidence>
<dbReference type="Gene3D" id="3.90.600.10">
    <property type="entry name" value="Phosphoribosylglycinamide synthetase, C-terminal domain"/>
    <property type="match status" value="1"/>
</dbReference>
<keyword evidence="9 15" id="KW-0067">ATP-binding</keyword>
<comment type="pathway">
    <text evidence="3 14">Purine metabolism; IMP biosynthesis via de novo pathway; N(1)-(5-phospho-D-ribosyl)glycinamide from 5-phospho-alpha-D-ribose 1-diphosphate: step 2/2.</text>
</comment>
<comment type="similarity">
    <text evidence="11 14">Belongs to the GARS family.</text>
</comment>
<dbReference type="AlphaFoldDB" id="A0A2T1ENR8"/>
<sequence length="430" mass="45320">MKVLVVGNGGREHALAWKLLQSPKVQQVTCIPGNGGTASLEHCQNLPLNVEDFEGIGRFALVNGMGLVVIGPEAPLAAGMTDYLRHQHLTVFGPTRLGAQIEASKAWAKALMQEAKIPTAHAAVFTEKEAAQAYVQAQGAPIVVKADGLAAGKGVTVATTVAEAQAAIAASFDGQFGKAGERVVIEEYLTGQEISVLALTDGITIRPLLPAQDHKRIGNGDTGPNTGGMGAYAPAPIATPALMRRIQTEILEPAIAALQARKIDYCGVLYAGLIITPEGDPKVIEFNCRFGDPETQVILPLLDTPLDELLLACAQKRLAEFPPLTWKPGVAACVVMASEGYPDAFRKGDRLTGIEDAETQGAMVFHAGTQTKQKALVSDGGRVLGVTTVGETFDAALDQAYAAVNSIHFEGAYYRQDIGDRVRTAKSASS</sequence>
<dbReference type="RefSeq" id="WP_106254751.1">
    <property type="nucleotide sequence ID" value="NZ_CAWNSW010000073.1"/>
</dbReference>
<dbReference type="Proteomes" id="UP000239576">
    <property type="component" value="Unassembled WGS sequence"/>
</dbReference>
<evidence type="ECO:0000256" key="10">
    <source>
        <dbReference type="ARBA" id="ARBA00023211"/>
    </source>
</evidence>
<dbReference type="GO" id="GO:0046872">
    <property type="term" value="F:metal ion binding"/>
    <property type="evidence" value="ECO:0007669"/>
    <property type="project" value="UniProtKB-KW"/>
</dbReference>
<feature type="domain" description="ATP-grasp" evidence="16">
    <location>
        <begin position="109"/>
        <end position="315"/>
    </location>
</feature>
<evidence type="ECO:0000256" key="3">
    <source>
        <dbReference type="ARBA" id="ARBA00005174"/>
    </source>
</evidence>
<dbReference type="SMART" id="SM01210">
    <property type="entry name" value="GARS_C"/>
    <property type="match status" value="1"/>
</dbReference>
<dbReference type="SMART" id="SM01209">
    <property type="entry name" value="GARS_A"/>
    <property type="match status" value="1"/>
</dbReference>
<keyword evidence="5 14" id="KW-0436">Ligase</keyword>
<keyword evidence="18" id="KW-1185">Reference proteome</keyword>
<dbReference type="PANTHER" id="PTHR43472">
    <property type="entry name" value="PHOSPHORIBOSYLAMINE--GLYCINE LIGASE"/>
    <property type="match status" value="1"/>
</dbReference>
<evidence type="ECO:0000256" key="6">
    <source>
        <dbReference type="ARBA" id="ARBA00022723"/>
    </source>
</evidence>
<evidence type="ECO:0000256" key="13">
    <source>
        <dbReference type="ARBA" id="ARBA00042864"/>
    </source>
</evidence>
<dbReference type="OrthoDB" id="9807240at2"/>
<dbReference type="InterPro" id="IPR016185">
    <property type="entry name" value="PreATP-grasp_dom_sf"/>
</dbReference>
<dbReference type="HAMAP" id="MF_00138">
    <property type="entry name" value="GARS"/>
    <property type="match status" value="1"/>
</dbReference>
<dbReference type="InterPro" id="IPR011761">
    <property type="entry name" value="ATP-grasp"/>
</dbReference>
<comment type="cofactor">
    <cofactor evidence="1">
        <name>Mn(2+)</name>
        <dbReference type="ChEBI" id="CHEBI:29035"/>
    </cofactor>
</comment>
<dbReference type="Gene3D" id="3.30.470.20">
    <property type="entry name" value="ATP-grasp fold, B domain"/>
    <property type="match status" value="1"/>
</dbReference>
<dbReference type="InterPro" id="IPR037123">
    <property type="entry name" value="PRibGlycinamide_synth_C_sf"/>
</dbReference>
<organism evidence="17 18">
    <name type="scientific">Stenomitos frigidus ULC18</name>
    <dbReference type="NCBI Taxonomy" id="2107698"/>
    <lineage>
        <taxon>Bacteria</taxon>
        <taxon>Bacillati</taxon>
        <taxon>Cyanobacteriota</taxon>
        <taxon>Cyanophyceae</taxon>
        <taxon>Leptolyngbyales</taxon>
        <taxon>Leptolyngbyaceae</taxon>
        <taxon>Stenomitos</taxon>
    </lineage>
</organism>
<reference evidence="18" key="1">
    <citation type="submission" date="2018-02" db="EMBL/GenBank/DDBJ databases">
        <authorList>
            <person name="Moore K."/>
            <person name="Momper L."/>
        </authorList>
    </citation>
    <scope>NUCLEOTIDE SEQUENCE [LARGE SCALE GENOMIC DNA]</scope>
    <source>
        <strain evidence="18">ULC18</strain>
    </source>
</reference>
<evidence type="ECO:0000256" key="12">
    <source>
        <dbReference type="ARBA" id="ARBA00042242"/>
    </source>
</evidence>
<dbReference type="NCBIfam" id="TIGR00877">
    <property type="entry name" value="purD"/>
    <property type="match status" value="1"/>
</dbReference>
<dbReference type="PANTHER" id="PTHR43472:SF1">
    <property type="entry name" value="PHOSPHORIBOSYLAMINE--GLYCINE LIGASE, CHLOROPLASTIC"/>
    <property type="match status" value="1"/>
</dbReference>
<dbReference type="Gene3D" id="3.40.50.20">
    <property type="match status" value="1"/>
</dbReference>
<keyword evidence="10" id="KW-0464">Manganese</keyword>
<dbReference type="Pfam" id="PF02844">
    <property type="entry name" value="GARS_N"/>
    <property type="match status" value="1"/>
</dbReference>
<dbReference type="SUPFAM" id="SSF51246">
    <property type="entry name" value="Rudiment single hybrid motif"/>
    <property type="match status" value="1"/>
</dbReference>
<dbReference type="EMBL" id="PVWK01000014">
    <property type="protein sequence ID" value="PSB34376.1"/>
    <property type="molecule type" value="Genomic_DNA"/>
</dbReference>
<dbReference type="GO" id="GO:0009113">
    <property type="term" value="P:purine nucleobase biosynthetic process"/>
    <property type="evidence" value="ECO:0007669"/>
    <property type="project" value="InterPro"/>
</dbReference>
<dbReference type="GO" id="GO:0005524">
    <property type="term" value="F:ATP binding"/>
    <property type="evidence" value="ECO:0007669"/>
    <property type="project" value="UniProtKB-UniRule"/>
</dbReference>
<dbReference type="FunFam" id="3.40.50.20:FF:000006">
    <property type="entry name" value="Phosphoribosylamine--glycine ligase, chloroplastic"/>
    <property type="match status" value="1"/>
</dbReference>
<evidence type="ECO:0000256" key="7">
    <source>
        <dbReference type="ARBA" id="ARBA00022741"/>
    </source>
</evidence>
<dbReference type="FunFam" id="3.90.600.10:FF:000001">
    <property type="entry name" value="Trifunctional purine biosynthetic protein adenosine-3"/>
    <property type="match status" value="1"/>
</dbReference>
<evidence type="ECO:0000256" key="11">
    <source>
        <dbReference type="ARBA" id="ARBA00038345"/>
    </source>
</evidence>
<evidence type="ECO:0000256" key="5">
    <source>
        <dbReference type="ARBA" id="ARBA00022598"/>
    </source>
</evidence>
<comment type="catalytic activity">
    <reaction evidence="14">
        <text>5-phospho-beta-D-ribosylamine + glycine + ATP = N(1)-(5-phospho-beta-D-ribosyl)glycinamide + ADP + phosphate + H(+)</text>
        <dbReference type="Rhea" id="RHEA:17453"/>
        <dbReference type="ChEBI" id="CHEBI:15378"/>
        <dbReference type="ChEBI" id="CHEBI:30616"/>
        <dbReference type="ChEBI" id="CHEBI:43474"/>
        <dbReference type="ChEBI" id="CHEBI:57305"/>
        <dbReference type="ChEBI" id="CHEBI:58681"/>
        <dbReference type="ChEBI" id="CHEBI:143788"/>
        <dbReference type="ChEBI" id="CHEBI:456216"/>
        <dbReference type="EC" id="6.3.4.13"/>
    </reaction>
</comment>
<protein>
    <recommendedName>
        <fullName evidence="4 14">Phosphoribosylamine--glycine ligase</fullName>
        <ecNumber evidence="4 14">6.3.4.13</ecNumber>
    </recommendedName>
    <alternativeName>
        <fullName evidence="14">GARS</fullName>
    </alternativeName>
    <alternativeName>
        <fullName evidence="12 14">Glycinamide ribonucleotide synthetase</fullName>
    </alternativeName>
    <alternativeName>
        <fullName evidence="13 14">Phosphoribosylglycinamide synthetase</fullName>
    </alternativeName>
</protein>
<dbReference type="InterPro" id="IPR020561">
    <property type="entry name" value="PRibGlycinamid_synth_ATP-grasp"/>
</dbReference>
<dbReference type="Pfam" id="PF02843">
    <property type="entry name" value="GARS_C"/>
    <property type="match status" value="1"/>
</dbReference>
<evidence type="ECO:0000256" key="14">
    <source>
        <dbReference type="HAMAP-Rule" id="MF_00138"/>
    </source>
</evidence>
<gene>
    <name evidence="14" type="primary">purD</name>
    <name evidence="17" type="ORF">C7B82_02605</name>
</gene>
<proteinExistence type="inferred from homology"/>
<dbReference type="GO" id="GO:0004637">
    <property type="term" value="F:phosphoribosylamine-glycine ligase activity"/>
    <property type="evidence" value="ECO:0007669"/>
    <property type="project" value="UniProtKB-UniRule"/>
</dbReference>
<evidence type="ECO:0000256" key="4">
    <source>
        <dbReference type="ARBA" id="ARBA00013255"/>
    </source>
</evidence>
<keyword evidence="8 14" id="KW-0658">Purine biosynthesis</keyword>
<comment type="caution">
    <text evidence="17">The sequence shown here is derived from an EMBL/GenBank/DDBJ whole genome shotgun (WGS) entry which is preliminary data.</text>
</comment>
<evidence type="ECO:0000313" key="18">
    <source>
        <dbReference type="Proteomes" id="UP000239576"/>
    </source>
</evidence>
<dbReference type="InterPro" id="IPR020559">
    <property type="entry name" value="PRibGlycinamide_synth_CS"/>
</dbReference>
<dbReference type="SUPFAM" id="SSF56059">
    <property type="entry name" value="Glutathione synthetase ATP-binding domain-like"/>
    <property type="match status" value="1"/>
</dbReference>
<dbReference type="InterPro" id="IPR013815">
    <property type="entry name" value="ATP_grasp_subdomain_1"/>
</dbReference>
<dbReference type="InterPro" id="IPR000115">
    <property type="entry name" value="PRibGlycinamide_synth"/>
</dbReference>
<dbReference type="PROSITE" id="PS00184">
    <property type="entry name" value="GARS"/>
    <property type="match status" value="1"/>
</dbReference>
<dbReference type="InterPro" id="IPR020560">
    <property type="entry name" value="PRibGlycinamide_synth_C-dom"/>
</dbReference>